<dbReference type="SUPFAM" id="SSF53067">
    <property type="entry name" value="Actin-like ATPase domain"/>
    <property type="match status" value="1"/>
</dbReference>
<reference evidence="4" key="1">
    <citation type="submission" date="2013-12" db="EMBL/GenBank/DDBJ databases">
        <title>The Genome Sequence of Aphanomyces astaci APO3.</title>
        <authorList>
            <consortium name="The Broad Institute Genomics Platform"/>
            <person name="Russ C."/>
            <person name="Tyler B."/>
            <person name="van West P."/>
            <person name="Dieguez-Uribeondo J."/>
            <person name="Young S.K."/>
            <person name="Zeng Q."/>
            <person name="Gargeya S."/>
            <person name="Fitzgerald M."/>
            <person name="Abouelleil A."/>
            <person name="Alvarado L."/>
            <person name="Chapman S.B."/>
            <person name="Gainer-Dewar J."/>
            <person name="Goldberg J."/>
            <person name="Griggs A."/>
            <person name="Gujja S."/>
            <person name="Hansen M."/>
            <person name="Howarth C."/>
            <person name="Imamovic A."/>
            <person name="Ireland A."/>
            <person name="Larimer J."/>
            <person name="McCowan C."/>
            <person name="Murphy C."/>
            <person name="Pearson M."/>
            <person name="Poon T.W."/>
            <person name="Priest M."/>
            <person name="Roberts A."/>
            <person name="Saif S."/>
            <person name="Shea T."/>
            <person name="Sykes S."/>
            <person name="Wortman J."/>
            <person name="Nusbaum C."/>
            <person name="Birren B."/>
        </authorList>
    </citation>
    <scope>NUCLEOTIDE SEQUENCE [LARGE SCALE GENOMIC DNA]</scope>
    <source>
        <strain evidence="4">APO3</strain>
    </source>
</reference>
<feature type="compositionally biased region" description="Polar residues" evidence="3">
    <location>
        <begin position="60"/>
        <end position="70"/>
    </location>
</feature>
<feature type="compositionally biased region" description="Polar residues" evidence="3">
    <location>
        <begin position="29"/>
        <end position="44"/>
    </location>
</feature>
<dbReference type="STRING" id="112090.W4HAR2"/>
<protein>
    <submittedName>
        <fullName evidence="4">Uncharacterized protein</fullName>
    </submittedName>
</protein>
<feature type="coiled-coil region" evidence="2">
    <location>
        <begin position="286"/>
        <end position="359"/>
    </location>
</feature>
<evidence type="ECO:0000256" key="2">
    <source>
        <dbReference type="SAM" id="Coils"/>
    </source>
</evidence>
<dbReference type="InterPro" id="IPR043129">
    <property type="entry name" value="ATPase_NBD"/>
</dbReference>
<dbReference type="Gene3D" id="3.90.640.10">
    <property type="entry name" value="Actin, Chain A, domain 4"/>
    <property type="match status" value="1"/>
</dbReference>
<evidence type="ECO:0000256" key="1">
    <source>
        <dbReference type="ARBA" id="ARBA00049360"/>
    </source>
</evidence>
<organism evidence="4">
    <name type="scientific">Aphanomyces astaci</name>
    <name type="common">Crayfish plague agent</name>
    <dbReference type="NCBI Taxonomy" id="112090"/>
    <lineage>
        <taxon>Eukaryota</taxon>
        <taxon>Sar</taxon>
        <taxon>Stramenopiles</taxon>
        <taxon>Oomycota</taxon>
        <taxon>Saprolegniomycetes</taxon>
        <taxon>Saprolegniales</taxon>
        <taxon>Verrucalvaceae</taxon>
        <taxon>Aphanomyces</taxon>
    </lineage>
</organism>
<name>W4HAR2_APHAT</name>
<feature type="region of interest" description="Disordered" evidence="3">
    <location>
        <begin position="1"/>
        <end position="78"/>
    </location>
</feature>
<sequence>MPSMTHDSSRSERHPPTNSRPSVIAKVLLSTSATPAVQPTSSAPSFGLHERQHRSRPPSIVTSKMYTSPGGQYHDRPIPAIPAKFDLSSPRQDMPSYLQPDTSSMLATISRCATFSTSIKPPDVPNKSRENSTSASTAAVEAAAVGVAALEREIERMKIESRFRQIAYDQLAAKHQTLVLRSANMCSQSTVTDCIDQVAQGTNTDVDYEREMSKLTTKISSFQFLQEVDRNLMESMRRDHTTQQSDFLAAKASLETRLQDVTLDLQTAEAGRSTTLQQVHDLSTALASSQSSKAALQNGLEQLEGECRQATHSYAAYLRQQEVNAVEFNMTERLLKEERNDLERNYHEMKQQHQSAITNIRDMEHLTLRLQGDLTRVTVELEAQQKAMSLAQSDSSALQAKCVAMSAAYDAVSAKLAATQNELTAQSQLMTQMHQTHNADSDMVATLTRQLRELQDAKDLMQAVHERHTQACDDVTRALQAKCVAMATANDAVSETLTATQGELTRQLQVVAQMKVQHTADSDLVVASQRLLKDTKDRMDAAQARQVQAWDVERGCLKERVAILEDSIEGLRLTNDAWQVKYQAMHCRVGDMTSQLEALQLQCADALSTSDDTNAKCARDMDHLARTNVDLHDALVALTAQHEANCNHYDLAVERIEALEVAGAQTTVKLNLAACHREMLVQTLIKLDDQWTQALALASQNAQTEGAAAVAAKEKQCAELRDQIVSMDAMLHSSTELNDALARKCDDLEAQCRVADAFKDSCHELLARCDSQDAWFDAVDRVQLPPTPTLNEPVLSPTMETQPTDDIFHGSYEVVAEIAPMEMIEKQDDGRIVAVVVGAYRVQAGLVSAQEDGWSLPMLQWEVDQHLCKVEHAVSPSSSKIVRRHSLCIHRSHSPDEDAPKTTTAFWANLFHHLGILESKAVQKMVVVHPCGWHDDDEGSAVRQLLTEHHVHRVIVTTTAQMALKAAGMSTGLVVEFCVDGTFVIPIYDDAIVAHAVIQVNVGEMTLLERTTSLVRVVSPAFAALAHVDQMHLASAIIQRHGRVRYDMEPSQPTVIALNDGIGHPFRVMLDGELHLGPEVYFEDPSMDGTVPAALLASLDRCDPMYMDTFCGSVVLTGAMAKLPGLKRRLVKEVVLARPELLGQLFVDVPDASDMQPYWGACTYAKYAADDEWTQQERSHATTIL</sequence>
<dbReference type="GeneID" id="20802180"/>
<proteinExistence type="predicted"/>
<dbReference type="Gene3D" id="3.30.420.40">
    <property type="match status" value="2"/>
</dbReference>
<dbReference type="PANTHER" id="PTHR11937">
    <property type="entry name" value="ACTIN"/>
    <property type="match status" value="1"/>
</dbReference>
<dbReference type="AlphaFoldDB" id="W4HAR2"/>
<dbReference type="RefSeq" id="XP_009821041.1">
    <property type="nucleotide sequence ID" value="XM_009822739.1"/>
</dbReference>
<dbReference type="InterPro" id="IPR004000">
    <property type="entry name" value="Actin"/>
</dbReference>
<evidence type="ECO:0000256" key="3">
    <source>
        <dbReference type="SAM" id="MobiDB-lite"/>
    </source>
</evidence>
<comment type="catalytic activity">
    <reaction evidence="1">
        <text>ATP + H2O = ADP + phosphate + H(+)</text>
        <dbReference type="Rhea" id="RHEA:13065"/>
        <dbReference type="ChEBI" id="CHEBI:15377"/>
        <dbReference type="ChEBI" id="CHEBI:15378"/>
        <dbReference type="ChEBI" id="CHEBI:30616"/>
        <dbReference type="ChEBI" id="CHEBI:43474"/>
        <dbReference type="ChEBI" id="CHEBI:456216"/>
    </reaction>
</comment>
<gene>
    <name evidence="4" type="ORF">H257_00184</name>
</gene>
<dbReference type="SMART" id="SM00268">
    <property type="entry name" value="ACTIN"/>
    <property type="match status" value="1"/>
</dbReference>
<accession>W4HAR2</accession>
<evidence type="ECO:0000313" key="4">
    <source>
        <dbReference type="EMBL" id="ETV88641.1"/>
    </source>
</evidence>
<keyword evidence="2" id="KW-0175">Coiled coil</keyword>
<dbReference type="OrthoDB" id="79172at2759"/>
<dbReference type="VEuPathDB" id="FungiDB:H257_00184"/>
<dbReference type="EMBL" id="KI913114">
    <property type="protein sequence ID" value="ETV88641.1"/>
    <property type="molecule type" value="Genomic_DNA"/>
</dbReference>